<name>A0A9X2IAS5_9GAMM</name>
<feature type="transmembrane region" description="Helical" evidence="2">
    <location>
        <begin position="36"/>
        <end position="58"/>
    </location>
</feature>
<evidence type="ECO:0008006" key="5">
    <source>
        <dbReference type="Google" id="ProtNLM"/>
    </source>
</evidence>
<evidence type="ECO:0000313" key="4">
    <source>
        <dbReference type="Proteomes" id="UP001139721"/>
    </source>
</evidence>
<feature type="transmembrane region" description="Helical" evidence="2">
    <location>
        <begin position="142"/>
        <end position="165"/>
    </location>
</feature>
<evidence type="ECO:0000313" key="3">
    <source>
        <dbReference type="EMBL" id="MCL9684259.1"/>
    </source>
</evidence>
<feature type="transmembrane region" description="Helical" evidence="2">
    <location>
        <begin position="171"/>
        <end position="193"/>
    </location>
</feature>
<dbReference type="AlphaFoldDB" id="A0A9X2IAS5"/>
<dbReference type="Proteomes" id="UP001139721">
    <property type="component" value="Unassembled WGS sequence"/>
</dbReference>
<evidence type="ECO:0000256" key="2">
    <source>
        <dbReference type="SAM" id="Phobius"/>
    </source>
</evidence>
<reference evidence="3" key="1">
    <citation type="submission" date="2021-11" db="EMBL/GenBank/DDBJ databases">
        <title>Legionella maioricencis sp. nov., a new species isolated from hot water samples in Mallorca.</title>
        <authorList>
            <person name="Crespi S."/>
            <person name="Drasar V."/>
            <person name="Salva-Serra F."/>
            <person name="Jaen-Luchoro D."/>
            <person name="Pineiro-Iglesias B."/>
            <person name="Aliaga F."/>
            <person name="Fernandez-Juarez V."/>
            <person name="Coll G."/>
            <person name="Moore E.R.B."/>
            <person name="Bennasar-Figueras A."/>
        </authorList>
    </citation>
    <scope>NUCLEOTIDE SEQUENCE</scope>
    <source>
        <strain evidence="3">HCPI-6</strain>
    </source>
</reference>
<feature type="region of interest" description="Disordered" evidence="1">
    <location>
        <begin position="210"/>
        <end position="235"/>
    </location>
</feature>
<comment type="caution">
    <text evidence="3">The sequence shown here is derived from an EMBL/GenBank/DDBJ whole genome shotgun (WGS) entry which is preliminary data.</text>
</comment>
<keyword evidence="4" id="KW-1185">Reference proteome</keyword>
<organism evidence="3 4">
    <name type="scientific">Legionella maioricensis</name>
    <dbReference type="NCBI Taxonomy" id="2896528"/>
    <lineage>
        <taxon>Bacteria</taxon>
        <taxon>Pseudomonadati</taxon>
        <taxon>Pseudomonadota</taxon>
        <taxon>Gammaproteobacteria</taxon>
        <taxon>Legionellales</taxon>
        <taxon>Legionellaceae</taxon>
        <taxon>Legionella</taxon>
    </lineage>
</organism>
<feature type="transmembrane region" description="Helical" evidence="2">
    <location>
        <begin position="78"/>
        <end position="98"/>
    </location>
</feature>
<dbReference type="RefSeq" id="WP_250421167.1">
    <property type="nucleotide sequence ID" value="NZ_JAJKBJ010000009.1"/>
</dbReference>
<gene>
    <name evidence="3" type="ORF">LOX96_09160</name>
</gene>
<evidence type="ECO:0000256" key="1">
    <source>
        <dbReference type="SAM" id="MobiDB-lite"/>
    </source>
</evidence>
<keyword evidence="2" id="KW-1133">Transmembrane helix</keyword>
<accession>A0A9X2IAS5</accession>
<dbReference type="EMBL" id="JAJKBJ010000009">
    <property type="protein sequence ID" value="MCL9684259.1"/>
    <property type="molecule type" value="Genomic_DNA"/>
</dbReference>
<sequence>MSTTSKLGKVSSFFFFSGFVFGKIQNLPIPVVSAAFNIISLVFYMVGYGVWFIASHFYPEYTKKEEEWYGFAQFKEQYLFAATLGLLATALSIAGFFVPVLLIPAAWMFVASNFMWASGEYHKLKHPPTYDEKYSHTYQEAYTSYAATMTSMSIIAALSTTVIFIFPPATIPVLILSTIIAVGLSAFAIENWLNYTFGDHKPTPLIKTSHSQMNHSLGPRVSNEETCSPAPYHGDDLLKSSEDSQSLQLENEDTSLCIQTCSMP</sequence>
<keyword evidence="2" id="KW-0812">Transmembrane</keyword>
<keyword evidence="2" id="KW-0472">Membrane</keyword>
<proteinExistence type="predicted"/>
<protein>
    <recommendedName>
        <fullName evidence="5">Transmembrane protein</fullName>
    </recommendedName>
</protein>